<evidence type="ECO:0000256" key="4">
    <source>
        <dbReference type="ARBA" id="ARBA00022723"/>
    </source>
</evidence>
<keyword evidence="6" id="KW-0408">Iron</keyword>
<dbReference type="SFLD" id="SFLDG01070">
    <property type="entry name" value="PLP-dependent"/>
    <property type="match status" value="1"/>
</dbReference>
<dbReference type="GeneID" id="62694587"/>
<dbReference type="InterPro" id="IPR013785">
    <property type="entry name" value="Aldolase_TIM"/>
</dbReference>
<dbReference type="PANTHER" id="PTHR30538">
    <property type="entry name" value="LYSINE 2,3-AMINOMUTASE-RELATED"/>
    <property type="match status" value="1"/>
</dbReference>
<keyword evidence="7" id="KW-0411">Iron-sulfur</keyword>
<dbReference type="PANTHER" id="PTHR30538:SF0">
    <property type="entry name" value="L-LYSINE 2,3-AMINOMUTASE AQ_1632-RELATED"/>
    <property type="match status" value="1"/>
</dbReference>
<dbReference type="GO" id="GO:0046872">
    <property type="term" value="F:metal ion binding"/>
    <property type="evidence" value="ECO:0007669"/>
    <property type="project" value="UniProtKB-KW"/>
</dbReference>
<protein>
    <submittedName>
        <fullName evidence="9">KamA family radical SAM protein</fullName>
    </submittedName>
</protein>
<dbReference type="GO" id="GO:0003824">
    <property type="term" value="F:catalytic activity"/>
    <property type="evidence" value="ECO:0007669"/>
    <property type="project" value="InterPro"/>
</dbReference>
<comment type="cofactor">
    <cofactor evidence="1">
        <name>pyridoxal 5'-phosphate</name>
        <dbReference type="ChEBI" id="CHEBI:597326"/>
    </cofactor>
</comment>
<dbReference type="SUPFAM" id="SSF102114">
    <property type="entry name" value="Radical SAM enzymes"/>
    <property type="match status" value="1"/>
</dbReference>
<dbReference type="PROSITE" id="PS51918">
    <property type="entry name" value="RADICAL_SAM"/>
    <property type="match status" value="1"/>
</dbReference>
<keyword evidence="3" id="KW-0949">S-adenosyl-L-methionine</keyword>
<evidence type="ECO:0000256" key="2">
    <source>
        <dbReference type="ARBA" id="ARBA00022485"/>
    </source>
</evidence>
<evidence type="ECO:0000256" key="6">
    <source>
        <dbReference type="ARBA" id="ARBA00023004"/>
    </source>
</evidence>
<evidence type="ECO:0000259" key="8">
    <source>
        <dbReference type="PROSITE" id="PS51918"/>
    </source>
</evidence>
<dbReference type="RefSeq" id="WP_004605893.1">
    <property type="nucleotide sequence ID" value="NZ_AP024846.1"/>
</dbReference>
<feature type="domain" description="Radical SAM core" evidence="8">
    <location>
        <begin position="92"/>
        <end position="308"/>
    </location>
</feature>
<evidence type="ECO:0000256" key="3">
    <source>
        <dbReference type="ARBA" id="ARBA00022691"/>
    </source>
</evidence>
<evidence type="ECO:0000256" key="1">
    <source>
        <dbReference type="ARBA" id="ARBA00001933"/>
    </source>
</evidence>
<name>A0A844FBL4_CLOSV</name>
<dbReference type="InterPro" id="IPR007197">
    <property type="entry name" value="rSAM"/>
</dbReference>
<dbReference type="InterPro" id="IPR003739">
    <property type="entry name" value="Lys_aminomutase/Glu_NH3_mut"/>
</dbReference>
<evidence type="ECO:0000313" key="10">
    <source>
        <dbReference type="Proteomes" id="UP000462363"/>
    </source>
</evidence>
<gene>
    <name evidence="9" type="ORF">FYJ37_06430</name>
</gene>
<evidence type="ECO:0000313" key="9">
    <source>
        <dbReference type="EMBL" id="MSS39994.1"/>
    </source>
</evidence>
<accession>A0A844FBL4</accession>
<keyword evidence="2" id="KW-0004">4Fe-4S</keyword>
<dbReference type="Gene3D" id="3.20.20.70">
    <property type="entry name" value="Aldolase class I"/>
    <property type="match status" value="1"/>
</dbReference>
<dbReference type="InterPro" id="IPR058240">
    <property type="entry name" value="rSAM_sf"/>
</dbReference>
<dbReference type="GO" id="GO:0051539">
    <property type="term" value="F:4 iron, 4 sulfur cluster binding"/>
    <property type="evidence" value="ECO:0007669"/>
    <property type="project" value="UniProtKB-KW"/>
</dbReference>
<organism evidence="9 10">
    <name type="scientific">Clostridium scindens (strain JCM 10418 / VPI 12708)</name>
    <dbReference type="NCBI Taxonomy" id="29347"/>
    <lineage>
        <taxon>Bacteria</taxon>
        <taxon>Bacillati</taxon>
        <taxon>Bacillota</taxon>
        <taxon>Clostridia</taxon>
        <taxon>Lachnospirales</taxon>
        <taxon>Lachnospiraceae</taxon>
    </lineage>
</organism>
<dbReference type="Proteomes" id="UP000462363">
    <property type="component" value="Unassembled WGS sequence"/>
</dbReference>
<dbReference type="AlphaFoldDB" id="A0A844FBL4"/>
<evidence type="ECO:0000256" key="5">
    <source>
        <dbReference type="ARBA" id="ARBA00022898"/>
    </source>
</evidence>
<evidence type="ECO:0000256" key="7">
    <source>
        <dbReference type="ARBA" id="ARBA00023014"/>
    </source>
</evidence>
<reference evidence="9 10" key="1">
    <citation type="submission" date="2019-08" db="EMBL/GenBank/DDBJ databases">
        <title>In-depth cultivation of the pig gut microbiome towards novel bacterial diversity and tailored functional studies.</title>
        <authorList>
            <person name="Wylensek D."/>
            <person name="Hitch T.C.A."/>
            <person name="Clavel T."/>
        </authorList>
    </citation>
    <scope>NUCLEOTIDE SEQUENCE [LARGE SCALE GENOMIC DNA]</scope>
    <source>
        <strain evidence="9 10">BL-389-WT-3D</strain>
    </source>
</reference>
<sequence>MRWEEILAGNVTTLDELSASIPQINEYGDIASKVLNKYPMSIPRYYLSLVNPDDANDPIRKMCIPSFLEMDLAGTFDTSGESSNTKLQGLQHKYPQTVLMLSTNRCAMYCRYCFRKRMVGSGTQEVVADIKEAISYILKHEEITNVLISGGDSFLLDTDIIREYLDSLSAIGHLDYIRFGTKTPVVFPQRILEDSRLQDILREYGHKKQIYIVTQFNHPRELTEDSISAVRCLQGLGLIVKNQTVLLKGVNDCPETLARLFRRFTELGIIPYYIFQCRPVTGVMNQFQVPLQAGYDIIEQAKAMQNGNGKCFRFVLSNPDGKIEILGRTADGQMVFKYHQAKDPDNLGRVFQREVGPDICWIE</sequence>
<dbReference type="SFLD" id="SFLDS00029">
    <property type="entry name" value="Radical_SAM"/>
    <property type="match status" value="1"/>
</dbReference>
<dbReference type="Pfam" id="PF04055">
    <property type="entry name" value="Radical_SAM"/>
    <property type="match status" value="1"/>
</dbReference>
<keyword evidence="5" id="KW-0663">Pyridoxal phosphate</keyword>
<dbReference type="NCBIfam" id="TIGR00238">
    <property type="entry name" value="KamA family radical SAM protein"/>
    <property type="match status" value="1"/>
</dbReference>
<dbReference type="EMBL" id="VUMB01000010">
    <property type="protein sequence ID" value="MSS39994.1"/>
    <property type="molecule type" value="Genomic_DNA"/>
</dbReference>
<dbReference type="CDD" id="cd01335">
    <property type="entry name" value="Radical_SAM"/>
    <property type="match status" value="1"/>
</dbReference>
<comment type="caution">
    <text evidence="9">The sequence shown here is derived from an EMBL/GenBank/DDBJ whole genome shotgun (WGS) entry which is preliminary data.</text>
</comment>
<keyword evidence="4" id="KW-0479">Metal-binding</keyword>
<proteinExistence type="predicted"/>